<keyword evidence="2" id="KW-1185">Reference proteome</keyword>
<organism evidence="2 3">
    <name type="scientific">Globodera rostochiensis</name>
    <name type="common">Golden nematode worm</name>
    <name type="synonym">Heterodera rostochiensis</name>
    <dbReference type="NCBI Taxonomy" id="31243"/>
    <lineage>
        <taxon>Eukaryota</taxon>
        <taxon>Metazoa</taxon>
        <taxon>Ecdysozoa</taxon>
        <taxon>Nematoda</taxon>
        <taxon>Chromadorea</taxon>
        <taxon>Rhabditida</taxon>
        <taxon>Tylenchina</taxon>
        <taxon>Tylenchomorpha</taxon>
        <taxon>Tylenchoidea</taxon>
        <taxon>Heteroderidae</taxon>
        <taxon>Heteroderinae</taxon>
        <taxon>Globodera</taxon>
    </lineage>
</organism>
<dbReference type="AlphaFoldDB" id="A0A914I3P0"/>
<feature type="compositionally biased region" description="Basic residues" evidence="1">
    <location>
        <begin position="70"/>
        <end position="82"/>
    </location>
</feature>
<accession>A0A914I3P0</accession>
<dbReference type="Proteomes" id="UP000887572">
    <property type="component" value="Unplaced"/>
</dbReference>
<dbReference type="WBParaSite" id="Gr19_v10_g6586.t1">
    <property type="protein sequence ID" value="Gr19_v10_g6586.t1"/>
    <property type="gene ID" value="Gr19_v10_g6586"/>
</dbReference>
<evidence type="ECO:0000313" key="3">
    <source>
        <dbReference type="WBParaSite" id="Gr19_v10_g6586.t1"/>
    </source>
</evidence>
<reference evidence="3" key="1">
    <citation type="submission" date="2022-11" db="UniProtKB">
        <authorList>
            <consortium name="WormBaseParasite"/>
        </authorList>
    </citation>
    <scope>IDENTIFICATION</scope>
</reference>
<protein>
    <submittedName>
        <fullName evidence="3">Uncharacterized protein</fullName>
    </submittedName>
</protein>
<evidence type="ECO:0000256" key="1">
    <source>
        <dbReference type="SAM" id="MobiDB-lite"/>
    </source>
</evidence>
<feature type="region of interest" description="Disordered" evidence="1">
    <location>
        <begin position="46"/>
        <end position="82"/>
    </location>
</feature>
<proteinExistence type="predicted"/>
<sequence>MKKQTAVANVYFPYKYWIRDPMLKKYPDELKELEPVQDPCEEAKLKVKKTEGSSSSSSSWGMDNSAVRAIRQRKSHHHHRDD</sequence>
<name>A0A914I3P0_GLORO</name>
<evidence type="ECO:0000313" key="2">
    <source>
        <dbReference type="Proteomes" id="UP000887572"/>
    </source>
</evidence>